<reference evidence="10" key="1">
    <citation type="journal article" date="2019" name="Int. J. Syst. Evol. Microbiol.">
        <title>The Global Catalogue of Microorganisms (GCM) 10K type strain sequencing project: providing services to taxonomists for standard genome sequencing and annotation.</title>
        <authorList>
            <consortium name="The Broad Institute Genomics Platform"/>
            <consortium name="The Broad Institute Genome Sequencing Center for Infectious Disease"/>
            <person name="Wu L."/>
            <person name="Ma J."/>
        </authorList>
    </citation>
    <scope>NUCLEOTIDE SEQUENCE [LARGE SCALE GENOMIC DNA]</scope>
    <source>
        <strain evidence="10">NBRC 102122</strain>
    </source>
</reference>
<evidence type="ECO:0000256" key="8">
    <source>
        <dbReference type="RuleBase" id="RU363041"/>
    </source>
</evidence>
<feature type="transmembrane region" description="Helical" evidence="8">
    <location>
        <begin position="32"/>
        <end position="54"/>
    </location>
</feature>
<comment type="similarity">
    <text evidence="2 8">Belongs to the 4-toluene sulfonate uptake permease (TSUP) (TC 2.A.102) family.</text>
</comment>
<keyword evidence="7 8" id="KW-0472">Membrane</keyword>
<evidence type="ECO:0000256" key="7">
    <source>
        <dbReference type="ARBA" id="ARBA00023136"/>
    </source>
</evidence>
<dbReference type="PANTHER" id="PTHR30269:SF37">
    <property type="entry name" value="MEMBRANE TRANSPORTER PROTEIN"/>
    <property type="match status" value="1"/>
</dbReference>
<keyword evidence="4 8" id="KW-1003">Cell membrane</keyword>
<dbReference type="PANTHER" id="PTHR30269">
    <property type="entry name" value="TRANSMEMBRANE PROTEIN YFCA"/>
    <property type="match status" value="1"/>
</dbReference>
<protein>
    <recommendedName>
        <fullName evidence="8">Probable membrane transporter protein</fullName>
    </recommendedName>
</protein>
<keyword evidence="6 8" id="KW-1133">Transmembrane helix</keyword>
<dbReference type="Pfam" id="PF01925">
    <property type="entry name" value="TauE"/>
    <property type="match status" value="1"/>
</dbReference>
<evidence type="ECO:0000313" key="10">
    <source>
        <dbReference type="Proteomes" id="UP001156702"/>
    </source>
</evidence>
<evidence type="ECO:0000256" key="5">
    <source>
        <dbReference type="ARBA" id="ARBA00022692"/>
    </source>
</evidence>
<accession>A0ABQ5ZNE6</accession>
<keyword evidence="5 8" id="KW-0812">Transmembrane</keyword>
<evidence type="ECO:0000256" key="2">
    <source>
        <dbReference type="ARBA" id="ARBA00009142"/>
    </source>
</evidence>
<comment type="subcellular location">
    <subcellularLocation>
        <location evidence="1 8">Cell membrane</location>
        <topology evidence="1 8">Multi-pass membrane protein</topology>
    </subcellularLocation>
</comment>
<feature type="transmembrane region" description="Helical" evidence="8">
    <location>
        <begin position="200"/>
        <end position="219"/>
    </location>
</feature>
<proteinExistence type="inferred from homology"/>
<feature type="transmembrane region" description="Helical" evidence="8">
    <location>
        <begin position="98"/>
        <end position="117"/>
    </location>
</feature>
<feature type="transmembrane region" description="Helical" evidence="8">
    <location>
        <begin position="226"/>
        <end position="244"/>
    </location>
</feature>
<dbReference type="RefSeq" id="WP_244767677.1">
    <property type="nucleotide sequence ID" value="NZ_BSOP01000042.1"/>
</dbReference>
<evidence type="ECO:0000313" key="9">
    <source>
        <dbReference type="EMBL" id="GLR53610.1"/>
    </source>
</evidence>
<dbReference type="Proteomes" id="UP001156702">
    <property type="component" value="Unassembled WGS sequence"/>
</dbReference>
<evidence type="ECO:0000256" key="6">
    <source>
        <dbReference type="ARBA" id="ARBA00022989"/>
    </source>
</evidence>
<feature type="transmembrane region" description="Helical" evidence="8">
    <location>
        <begin position="166"/>
        <end position="188"/>
    </location>
</feature>
<gene>
    <name evidence="9" type="ORF">GCM10007923_48260</name>
</gene>
<name>A0ABQ5ZNE6_9HYPH</name>
<sequence length="253" mass="27019">MTEMTSLVIVTATVAAFLVGLSKGGLASVGMLAVPLMALVMSPVTAAALLLPIYVISDMVGLYLYRGDFSSRNLAILMPAAVFGVCLGWAFSAHLPSLFIGMLVGLVGLLGCFNAWVGARFRKTVRRADVPAGLFWGTLAGLTSFVSHSGAPPFQIYVLPQRLDKVTFAGTSTILFAAINAAKIAPYWELRLFSRFDATVALWLLPSAIAGTFAGAKLTRVIPEKLFYLVIQIALLVLSLKLIADYVVTLFPT</sequence>
<keyword evidence="3" id="KW-0813">Transport</keyword>
<organism evidence="9 10">
    <name type="scientific">Shinella yambaruensis</name>
    <dbReference type="NCBI Taxonomy" id="415996"/>
    <lineage>
        <taxon>Bacteria</taxon>
        <taxon>Pseudomonadati</taxon>
        <taxon>Pseudomonadota</taxon>
        <taxon>Alphaproteobacteria</taxon>
        <taxon>Hyphomicrobiales</taxon>
        <taxon>Rhizobiaceae</taxon>
        <taxon>Shinella</taxon>
    </lineage>
</organism>
<keyword evidence="10" id="KW-1185">Reference proteome</keyword>
<comment type="caution">
    <text evidence="9">The sequence shown here is derived from an EMBL/GenBank/DDBJ whole genome shotgun (WGS) entry which is preliminary data.</text>
</comment>
<dbReference type="InterPro" id="IPR052017">
    <property type="entry name" value="TSUP"/>
</dbReference>
<evidence type="ECO:0000256" key="3">
    <source>
        <dbReference type="ARBA" id="ARBA00022448"/>
    </source>
</evidence>
<dbReference type="EMBL" id="BSOP01000042">
    <property type="protein sequence ID" value="GLR53610.1"/>
    <property type="molecule type" value="Genomic_DNA"/>
</dbReference>
<feature type="transmembrane region" description="Helical" evidence="8">
    <location>
        <begin position="74"/>
        <end position="92"/>
    </location>
</feature>
<evidence type="ECO:0000256" key="1">
    <source>
        <dbReference type="ARBA" id="ARBA00004651"/>
    </source>
</evidence>
<evidence type="ECO:0000256" key="4">
    <source>
        <dbReference type="ARBA" id="ARBA00022475"/>
    </source>
</evidence>
<dbReference type="InterPro" id="IPR002781">
    <property type="entry name" value="TM_pro_TauE-like"/>
</dbReference>